<feature type="region of interest" description="Disordered" evidence="2">
    <location>
        <begin position="102"/>
        <end position="131"/>
    </location>
</feature>
<evidence type="ECO:0000259" key="3">
    <source>
        <dbReference type="Pfam" id="PF00857"/>
    </source>
</evidence>
<accession>I7FGE6</accession>
<evidence type="ECO:0000313" key="5">
    <source>
        <dbReference type="Proteomes" id="UP000006158"/>
    </source>
</evidence>
<dbReference type="GO" id="GO:0008908">
    <property type="term" value="F:isochorismatase activity"/>
    <property type="evidence" value="ECO:0007669"/>
    <property type="project" value="UniProtKB-EC"/>
</dbReference>
<gene>
    <name evidence="4" type="ordered locus">MSMEI_4027</name>
</gene>
<proteinExistence type="predicted"/>
<dbReference type="Gene3D" id="3.40.50.850">
    <property type="entry name" value="Isochorismatase-like"/>
    <property type="match status" value="1"/>
</dbReference>
<dbReference type="Proteomes" id="UP000006158">
    <property type="component" value="Chromosome"/>
</dbReference>
<dbReference type="AlphaFoldDB" id="I7FGE6"/>
<reference evidence="4 5" key="2">
    <citation type="journal article" date="2009" name="Genome Res.">
        <title>Ortho-proteogenomics: multiple proteomes investigation through orthology and a new MS-based protocol.</title>
        <authorList>
            <person name="Gallien S."/>
            <person name="Perrodou E."/>
            <person name="Carapito C."/>
            <person name="Deshayes C."/>
            <person name="Reyrat J.M."/>
            <person name="Van Dorsselaer A."/>
            <person name="Poch O."/>
            <person name="Schaeffer C."/>
            <person name="Lecompte O."/>
        </authorList>
    </citation>
    <scope>NUCLEOTIDE SEQUENCE [LARGE SCALE GENOMIC DNA]</scope>
    <source>
        <strain evidence="5">ATCC 700084 / mc(2)155</strain>
    </source>
</reference>
<feature type="domain" description="Isochorismatase-like" evidence="3">
    <location>
        <begin position="52"/>
        <end position="232"/>
    </location>
</feature>
<dbReference type="EC" id="3.3.2.1" evidence="4"/>
<keyword evidence="1 4" id="KW-0378">Hydrolase</keyword>
<evidence type="ECO:0000256" key="1">
    <source>
        <dbReference type="ARBA" id="ARBA00022801"/>
    </source>
</evidence>
<dbReference type="KEGG" id="msg:MSMEI_4027"/>
<dbReference type="EMBL" id="CP001663">
    <property type="protein sequence ID" value="AFP40485.1"/>
    <property type="molecule type" value="Genomic_DNA"/>
</dbReference>
<dbReference type="PANTHER" id="PTHR43540:SF1">
    <property type="entry name" value="ISOCHORISMATASE HYDROLASE"/>
    <property type="match status" value="1"/>
</dbReference>
<reference evidence="4 5" key="1">
    <citation type="journal article" date="2007" name="Genome Biol.">
        <title>Interrupted coding sequences in Mycobacterium smegmatis: authentic mutations or sequencing errors?</title>
        <authorList>
            <person name="Deshayes C."/>
            <person name="Perrodou E."/>
            <person name="Gallien S."/>
            <person name="Euphrasie D."/>
            <person name="Schaeffer C."/>
            <person name="Van-Dorsselaer A."/>
            <person name="Poch O."/>
            <person name="Lecompte O."/>
            <person name="Reyrat J.M."/>
        </authorList>
    </citation>
    <scope>NUCLEOTIDE SEQUENCE [LARGE SCALE GENOMIC DNA]</scope>
    <source>
        <strain evidence="5">ATCC 700084 / mc(2)155</strain>
    </source>
</reference>
<dbReference type="PATRIC" id="fig|246196.56.peg.4125"/>
<dbReference type="InterPro" id="IPR036380">
    <property type="entry name" value="Isochorismatase-like_sf"/>
</dbReference>
<dbReference type="InterPro" id="IPR050272">
    <property type="entry name" value="Isochorismatase-like_hydrls"/>
</dbReference>
<evidence type="ECO:0000256" key="2">
    <source>
        <dbReference type="SAM" id="MobiDB-lite"/>
    </source>
</evidence>
<dbReference type="Pfam" id="PF00857">
    <property type="entry name" value="Isochorismatase"/>
    <property type="match status" value="1"/>
</dbReference>
<name>I7FGE6_MYCS2</name>
<dbReference type="SUPFAM" id="SSF52499">
    <property type="entry name" value="Isochorismatase-like hydrolases"/>
    <property type="match status" value="1"/>
</dbReference>
<sequence length="252" mass="27475">MLDIIRLPRCQREDLHVPRKPWSGVIPDEDLASFSREFDNEDRPLSAGTKPALLIIDMTRAFVDSTYPTGWSPTGAPAVQANAELLSAARRAHLPIFFTRGYPGPDDPATPSERGRWKRAANPRPLPPGTPPGDVIAEPLTPHAGEVVIDKGAKPSGFFGTALSSYLIYEGCDTVIVTGMTTSGCVRATVLDAFQYNFHVVVPHECCADRSQISHKVSLFDMHMKYGDVIDLSETIAYIESLSSQQHALSAS</sequence>
<dbReference type="InterPro" id="IPR000868">
    <property type="entry name" value="Isochorismatase-like_dom"/>
</dbReference>
<protein>
    <submittedName>
        <fullName evidence="4">Isochorismatase hydrolase</fullName>
        <ecNumber evidence="4">3.3.2.1</ecNumber>
    </submittedName>
</protein>
<dbReference type="PANTHER" id="PTHR43540">
    <property type="entry name" value="PEROXYUREIDOACRYLATE/UREIDOACRYLATE AMIDOHYDROLASE-RELATED"/>
    <property type="match status" value="1"/>
</dbReference>
<organism evidence="4 5">
    <name type="scientific">Mycolicibacterium smegmatis (strain ATCC 700084 / mc(2)155)</name>
    <name type="common">Mycobacterium smegmatis</name>
    <dbReference type="NCBI Taxonomy" id="246196"/>
    <lineage>
        <taxon>Bacteria</taxon>
        <taxon>Bacillati</taxon>
        <taxon>Actinomycetota</taxon>
        <taxon>Actinomycetes</taxon>
        <taxon>Mycobacteriales</taxon>
        <taxon>Mycobacteriaceae</taxon>
        <taxon>Mycolicibacterium</taxon>
    </lineage>
</organism>
<evidence type="ECO:0000313" key="4">
    <source>
        <dbReference type="EMBL" id="AFP40485.1"/>
    </source>
</evidence>